<comment type="caution">
    <text evidence="9">The sequence shown here is derived from an EMBL/GenBank/DDBJ whole genome shotgun (WGS) entry which is preliminary data.</text>
</comment>
<dbReference type="PANTHER" id="PTHR11941">
    <property type="entry name" value="ENOYL-COA HYDRATASE-RELATED"/>
    <property type="match status" value="1"/>
</dbReference>
<name>A0A367LA15_9HYPO</name>
<dbReference type="PANTHER" id="PTHR11941:SF54">
    <property type="entry name" value="ENOYL-COA HYDRATASE, MITOCHONDRIAL"/>
    <property type="match status" value="1"/>
</dbReference>
<dbReference type="Gene3D" id="3.40.50.1100">
    <property type="match status" value="2"/>
</dbReference>
<reference evidence="9 10" key="1">
    <citation type="journal article" date="2015" name="BMC Genomics">
        <title>Insights from the genome of Ophiocordyceps polyrhachis-furcata to pathogenicity and host specificity in insect fungi.</title>
        <authorList>
            <person name="Wichadakul D."/>
            <person name="Kobmoo N."/>
            <person name="Ingsriswang S."/>
            <person name="Tangphatsornruang S."/>
            <person name="Chantasingh D."/>
            <person name="Luangsa-ard J.J."/>
            <person name="Eurwilaichitr L."/>
        </authorList>
    </citation>
    <scope>NUCLEOTIDE SEQUENCE [LARGE SCALE GENOMIC DNA]</scope>
    <source>
        <strain evidence="9 10">BCC 54312</strain>
    </source>
</reference>
<dbReference type="SMART" id="SM00450">
    <property type="entry name" value="RHOD"/>
    <property type="match status" value="1"/>
</dbReference>
<evidence type="ECO:0000259" key="8">
    <source>
        <dbReference type="PROSITE" id="PS50206"/>
    </source>
</evidence>
<dbReference type="InterPro" id="IPR014748">
    <property type="entry name" value="Enoyl-CoA_hydra_C"/>
</dbReference>
<dbReference type="InterPro" id="IPR001926">
    <property type="entry name" value="TrpB-like_PALP"/>
</dbReference>
<dbReference type="Pfam" id="PF00581">
    <property type="entry name" value="Rhodanese"/>
    <property type="match status" value="1"/>
</dbReference>
<evidence type="ECO:0000256" key="2">
    <source>
        <dbReference type="ARBA" id="ARBA00012076"/>
    </source>
</evidence>
<dbReference type="PROSITE" id="PS50206">
    <property type="entry name" value="RHODANESE_3"/>
    <property type="match status" value="1"/>
</dbReference>
<proteinExistence type="inferred from homology"/>
<dbReference type="InterPro" id="IPR029045">
    <property type="entry name" value="ClpP/crotonase-like_dom_sf"/>
</dbReference>
<evidence type="ECO:0000256" key="5">
    <source>
        <dbReference type="ARBA" id="ARBA00023239"/>
    </source>
</evidence>
<dbReference type="InterPro" id="IPR018376">
    <property type="entry name" value="Enoyl-CoA_hyd/isom_CS"/>
</dbReference>
<dbReference type="FunFam" id="1.10.12.10:FF:000001">
    <property type="entry name" value="Probable enoyl-CoA hydratase, mitochondrial"/>
    <property type="match status" value="1"/>
</dbReference>
<accession>A0A367LA15</accession>
<dbReference type="InterPro" id="IPR001753">
    <property type="entry name" value="Enoyl-CoA_hydra/iso"/>
</dbReference>
<dbReference type="FunFam" id="3.40.50.1100:FF:000058">
    <property type="entry name" value="Cysteine synthase B, putative"/>
    <property type="match status" value="1"/>
</dbReference>
<dbReference type="GO" id="GO:0004300">
    <property type="term" value="F:enoyl-CoA hydratase activity"/>
    <property type="evidence" value="ECO:0007669"/>
    <property type="project" value="UniProtKB-EC"/>
</dbReference>
<protein>
    <recommendedName>
        <fullName evidence="6">Probable enoyl-CoA hydratase, mitochondrial</fullName>
        <ecNumber evidence="2">4.2.1.17</ecNumber>
    </recommendedName>
</protein>
<dbReference type="GO" id="GO:0005739">
    <property type="term" value="C:mitochondrion"/>
    <property type="evidence" value="ECO:0007669"/>
    <property type="project" value="TreeGrafter"/>
</dbReference>
<dbReference type="EC" id="4.2.1.17" evidence="2"/>
<dbReference type="OrthoDB" id="10259545at2759"/>
<evidence type="ECO:0000256" key="3">
    <source>
        <dbReference type="ARBA" id="ARBA00022832"/>
    </source>
</evidence>
<dbReference type="EMBL" id="LKCN02000010">
    <property type="protein sequence ID" value="RCI11082.1"/>
    <property type="molecule type" value="Genomic_DNA"/>
</dbReference>
<dbReference type="GO" id="GO:0006635">
    <property type="term" value="P:fatty acid beta-oxidation"/>
    <property type="evidence" value="ECO:0007669"/>
    <property type="project" value="TreeGrafter"/>
</dbReference>
<organism evidence="9 10">
    <name type="scientific">Ophiocordyceps polyrhachis-furcata BCC 54312</name>
    <dbReference type="NCBI Taxonomy" id="1330021"/>
    <lineage>
        <taxon>Eukaryota</taxon>
        <taxon>Fungi</taxon>
        <taxon>Dikarya</taxon>
        <taxon>Ascomycota</taxon>
        <taxon>Pezizomycotina</taxon>
        <taxon>Sordariomycetes</taxon>
        <taxon>Hypocreomycetidae</taxon>
        <taxon>Hypocreales</taxon>
        <taxon>Ophiocordycipitaceae</taxon>
        <taxon>Ophiocordyceps</taxon>
    </lineage>
</organism>
<evidence type="ECO:0000256" key="1">
    <source>
        <dbReference type="ARBA" id="ARBA00005254"/>
    </source>
</evidence>
<dbReference type="InterPro" id="IPR001763">
    <property type="entry name" value="Rhodanese-like_dom"/>
</dbReference>
<evidence type="ECO:0000256" key="6">
    <source>
        <dbReference type="ARBA" id="ARBA00073937"/>
    </source>
</evidence>
<dbReference type="AlphaFoldDB" id="A0A367LA15"/>
<dbReference type="PROSITE" id="PS00166">
    <property type="entry name" value="ENOYL_COA_HYDRATASE"/>
    <property type="match status" value="1"/>
</dbReference>
<gene>
    <name evidence="9" type="ORF">L249_7201</name>
</gene>
<dbReference type="Pfam" id="PF00378">
    <property type="entry name" value="ECH_1"/>
    <property type="match status" value="1"/>
</dbReference>
<evidence type="ECO:0000256" key="7">
    <source>
        <dbReference type="RuleBase" id="RU003707"/>
    </source>
</evidence>
<dbReference type="InterPro" id="IPR036873">
    <property type="entry name" value="Rhodanese-like_dom_sf"/>
</dbReference>
<dbReference type="Pfam" id="PF00291">
    <property type="entry name" value="PALP"/>
    <property type="match status" value="1"/>
</dbReference>
<dbReference type="CDD" id="cd06558">
    <property type="entry name" value="crotonase-like"/>
    <property type="match status" value="1"/>
</dbReference>
<dbReference type="SUPFAM" id="SSF53686">
    <property type="entry name" value="Tryptophan synthase beta subunit-like PLP-dependent enzymes"/>
    <property type="match status" value="1"/>
</dbReference>
<feature type="domain" description="Rhodanese" evidence="8">
    <location>
        <begin position="388"/>
        <end position="501"/>
    </location>
</feature>
<dbReference type="Gene3D" id="3.90.226.10">
    <property type="entry name" value="2-enoyl-CoA Hydratase, Chain A, domain 1"/>
    <property type="match status" value="1"/>
</dbReference>
<comment type="similarity">
    <text evidence="1 7">Belongs to the enoyl-CoA hydratase/isomerase family.</text>
</comment>
<dbReference type="STRING" id="1330021.A0A367LA15"/>
<keyword evidence="5" id="KW-0456">Lyase</keyword>
<keyword evidence="10" id="KW-1185">Reference proteome</keyword>
<dbReference type="CDD" id="cd00158">
    <property type="entry name" value="RHOD"/>
    <property type="match status" value="1"/>
</dbReference>
<sequence>MNSLNVYKGPDAIRDYYDPDSSPPLPLVEIPDRLNPYRGHGVRIYAKMMSMHPANNVKAIPALNLLAEAIEPGKTETVVEYSSGSTVLSMSLIARALYGVADVRAFLSNKTSLAKIRLMQLFGIDITLFGGPSQPEPVDERGGIRAAQRMAQESASTINPNQYGNNGNWQAHVKWTGPQILTQLPEINLICAGMGTSGTMTGLGTYFKQAKPSVFRLGVCTAPGDRVPGPRSYALLAPVEFPWREAVDEIQEMGSHDSFALSLDLIRHGIVCGPSSGFNLAGLFRFIEKRKASDSLQTLAGSDGDIHCVFLCCDLPYPYVNEYFDKLGDSYFSPIHNEELLGVDSYRYDEKWEREASDALEDFYQLPETADDILGLASASKLDGLVQPKPDTVVIDLRQAADFAIFHLPSSTNIPLVESNSTSPFSDPHVLRSLWLRFEDIFKSPEPALRSLLDGKRILLLCYDGDSSRVCTSVLRAKDYQADSLRGGFGALRALSGEQAGWPQLGIETARVAAKEDSCLVVFGASAYHFISHGAPSSFPSHSFVLDSPAKVYLLKMMTTRFLRPLPARLSPRLHVYATRTLGSYVDTSTPRPGVGQVTLNRPKALNALCTPLINELNQALDHLNQSDDTSVIILTGSQKAFAAGADIKEMAPLTFSEAYTKSFIESWSLLTTLVKKPVIAAVSGHALGGGCELAMMCDIIYCTENANFGQPEVKLGTIPGAGGSQRLTRAIGKAKAMELILTGRPFTGVEAERWGVAARAFPSYDQLMGETYKLAETIAGYSRVAVMACKEVVNKSQDLSLRDGVEFERRVFHSLFGSRDQKKGMEAFANKEKAEWTHS</sequence>
<dbReference type="FunFam" id="3.90.226.10:FF:000019">
    <property type="entry name" value="Enoyl-CoA hydratase, mitochondrial"/>
    <property type="match status" value="1"/>
</dbReference>
<dbReference type="Gene3D" id="1.10.12.10">
    <property type="entry name" value="Lyase 2-enoyl-coa Hydratase, Chain A, domain 2"/>
    <property type="match status" value="1"/>
</dbReference>
<dbReference type="SUPFAM" id="SSF52821">
    <property type="entry name" value="Rhodanese/Cell cycle control phosphatase"/>
    <property type="match status" value="1"/>
</dbReference>
<evidence type="ECO:0000313" key="10">
    <source>
        <dbReference type="Proteomes" id="UP000253664"/>
    </source>
</evidence>
<dbReference type="Gene3D" id="3.40.250.10">
    <property type="entry name" value="Rhodanese-like domain"/>
    <property type="match status" value="1"/>
</dbReference>
<evidence type="ECO:0000313" key="9">
    <source>
        <dbReference type="EMBL" id="RCI11082.1"/>
    </source>
</evidence>
<dbReference type="Proteomes" id="UP000253664">
    <property type="component" value="Unassembled WGS sequence"/>
</dbReference>
<keyword evidence="4" id="KW-0443">Lipid metabolism</keyword>
<keyword evidence="3" id="KW-0276">Fatty acid metabolism</keyword>
<dbReference type="InterPro" id="IPR036052">
    <property type="entry name" value="TrpB-like_PALP_sf"/>
</dbReference>
<dbReference type="SUPFAM" id="SSF52096">
    <property type="entry name" value="ClpP/crotonase"/>
    <property type="match status" value="1"/>
</dbReference>
<evidence type="ECO:0000256" key="4">
    <source>
        <dbReference type="ARBA" id="ARBA00023098"/>
    </source>
</evidence>